<keyword evidence="1" id="KW-0472">Membrane</keyword>
<feature type="transmembrane region" description="Helical" evidence="1">
    <location>
        <begin position="62"/>
        <end position="81"/>
    </location>
</feature>
<organism evidence="3 4">
    <name type="scientific">Moraxella nasicaprae</name>
    <dbReference type="NCBI Taxonomy" id="2904122"/>
    <lineage>
        <taxon>Bacteria</taxon>
        <taxon>Pseudomonadati</taxon>
        <taxon>Pseudomonadota</taxon>
        <taxon>Gammaproteobacteria</taxon>
        <taxon>Moraxellales</taxon>
        <taxon>Moraxellaceae</taxon>
        <taxon>Moraxella</taxon>
    </lineage>
</organism>
<feature type="transmembrane region" description="Helical" evidence="1">
    <location>
        <begin position="87"/>
        <end position="108"/>
    </location>
</feature>
<evidence type="ECO:0000259" key="2">
    <source>
        <dbReference type="Pfam" id="PF01578"/>
    </source>
</evidence>
<dbReference type="Pfam" id="PF01578">
    <property type="entry name" value="Cytochrom_C_asm"/>
    <property type="match status" value="1"/>
</dbReference>
<feature type="transmembrane region" description="Helical" evidence="1">
    <location>
        <begin position="211"/>
        <end position="230"/>
    </location>
</feature>
<dbReference type="PANTHER" id="PTHR38034:SF1">
    <property type="entry name" value="INNER MEMBRANE PROTEIN YPJD"/>
    <property type="match status" value="1"/>
</dbReference>
<feature type="transmembrane region" description="Helical" evidence="1">
    <location>
        <begin position="242"/>
        <end position="262"/>
    </location>
</feature>
<dbReference type="RefSeq" id="WP_263076597.1">
    <property type="nucleotide sequence ID" value="NZ_CP089977.1"/>
</dbReference>
<accession>A0ABY6F4T3</accession>
<dbReference type="InterPro" id="IPR002541">
    <property type="entry name" value="Cyt_c_assembly"/>
</dbReference>
<evidence type="ECO:0000256" key="1">
    <source>
        <dbReference type="SAM" id="Phobius"/>
    </source>
</evidence>
<dbReference type="InterPro" id="IPR052372">
    <property type="entry name" value="YpjD/HemX"/>
</dbReference>
<dbReference type="PANTHER" id="PTHR38034">
    <property type="entry name" value="INNER MEMBRANE PROTEIN YPJD"/>
    <property type="match status" value="1"/>
</dbReference>
<feature type="transmembrane region" description="Helical" evidence="1">
    <location>
        <begin position="175"/>
        <end position="199"/>
    </location>
</feature>
<evidence type="ECO:0000313" key="3">
    <source>
        <dbReference type="EMBL" id="UXZ05098.1"/>
    </source>
</evidence>
<feature type="transmembrane region" description="Helical" evidence="1">
    <location>
        <begin position="32"/>
        <end position="50"/>
    </location>
</feature>
<sequence>MLIVFLMTTIIYSTSSVYLTHTLLQKTTPNKFGLLGFLILGVCLHGYLLYPQIMTLHGLNFNLFNTLSLTSLFFVIFYVLFGLYRPILSLGILAVPIALAGVSTGYFGKASYQPIASLNIGLQLHILLSFAAYCVLLMAAVQGFILKLQIKELKHQTIHRFWVSRLPALQSMEGLLFDMILMGFVILSIALGFGFVATYDILDQHIAHKMFFSLASWVVFGILIAGHYLHGWRGKRAANFTIYGFILLAIGFVGSKAVLELIL</sequence>
<keyword evidence="1" id="KW-1133">Transmembrane helix</keyword>
<dbReference type="EMBL" id="CP089977">
    <property type="protein sequence ID" value="UXZ05098.1"/>
    <property type="molecule type" value="Genomic_DNA"/>
</dbReference>
<gene>
    <name evidence="3" type="primary">ccsA</name>
    <name evidence="3" type="ORF">LU297_01180</name>
</gene>
<proteinExistence type="predicted"/>
<protein>
    <submittedName>
        <fullName evidence="3">Cytochrome c biogenesis protein CcsA</fullName>
    </submittedName>
</protein>
<reference evidence="3" key="1">
    <citation type="submission" date="2021-12" db="EMBL/GenBank/DDBJ databases">
        <title>taxonomy of Moraxella sp. ZY201224.</title>
        <authorList>
            <person name="Li F."/>
        </authorList>
    </citation>
    <scope>NUCLEOTIDE SEQUENCE</scope>
    <source>
        <strain evidence="3">ZY201224</strain>
    </source>
</reference>
<feature type="domain" description="Cytochrome c assembly protein" evidence="2">
    <location>
        <begin position="43"/>
        <end position="261"/>
    </location>
</feature>
<name>A0ABY6F4T3_9GAMM</name>
<dbReference type="Proteomes" id="UP001063782">
    <property type="component" value="Chromosome"/>
</dbReference>
<feature type="transmembrane region" description="Helical" evidence="1">
    <location>
        <begin position="120"/>
        <end position="145"/>
    </location>
</feature>
<evidence type="ECO:0000313" key="4">
    <source>
        <dbReference type="Proteomes" id="UP001063782"/>
    </source>
</evidence>
<keyword evidence="1" id="KW-0812">Transmembrane</keyword>
<keyword evidence="4" id="KW-1185">Reference proteome</keyword>